<sequence>MKESLYEWRMSQGFFDGSRSSVSANLPEGYEMTLELVRTIDGVLVCSGLHLEFPESLGTPSKTINSSFFQKLGLGELLVQAKKAYVEGTEVVTEVFEEMRVDELLGDWAQLGPAGFPDEKYAAIAWKYEKFLILGLENPVSELAEFIKSDKTTTSGRVLEARKRGLLTTPKKGSFGGKLTDKGKKLLGIEVISAKKSK</sequence>
<reference evidence="1" key="1">
    <citation type="submission" date="2020-05" db="EMBL/GenBank/DDBJ databases">
        <authorList>
            <person name="Chiriac C."/>
            <person name="Salcher M."/>
            <person name="Ghai R."/>
            <person name="Kavagutti S V."/>
        </authorList>
    </citation>
    <scope>NUCLEOTIDE SEQUENCE</scope>
</reference>
<dbReference type="AlphaFoldDB" id="A0A6J7V9D5"/>
<proteinExistence type="predicted"/>
<gene>
    <name evidence="1" type="ORF">UFOPK4382_00680</name>
</gene>
<evidence type="ECO:0000313" key="1">
    <source>
        <dbReference type="EMBL" id="CAB5074793.1"/>
    </source>
</evidence>
<protein>
    <submittedName>
        <fullName evidence="1">Unannotated protein</fullName>
    </submittedName>
</protein>
<organism evidence="1">
    <name type="scientific">freshwater metagenome</name>
    <dbReference type="NCBI Taxonomy" id="449393"/>
    <lineage>
        <taxon>unclassified sequences</taxon>
        <taxon>metagenomes</taxon>
        <taxon>ecological metagenomes</taxon>
    </lineage>
</organism>
<dbReference type="EMBL" id="CAFBRA010000036">
    <property type="protein sequence ID" value="CAB5074793.1"/>
    <property type="molecule type" value="Genomic_DNA"/>
</dbReference>
<name>A0A6J7V9D5_9ZZZZ</name>
<accession>A0A6J7V9D5</accession>